<dbReference type="STRING" id="400682.A0A1X7UGR0"/>
<dbReference type="AlphaFoldDB" id="A0A1X7UGR0"/>
<dbReference type="PANTHER" id="PTHR33395:SF22">
    <property type="entry name" value="REVERSE TRANSCRIPTASE DOMAIN-CONTAINING PROTEIN"/>
    <property type="match status" value="1"/>
</dbReference>
<dbReference type="Gene3D" id="3.60.10.10">
    <property type="entry name" value="Endonuclease/exonuclease/phosphatase"/>
    <property type="match status" value="1"/>
</dbReference>
<proteinExistence type="predicted"/>
<dbReference type="SUPFAM" id="SSF56219">
    <property type="entry name" value="DNase I-like"/>
    <property type="match status" value="1"/>
</dbReference>
<dbReference type="InterPro" id="IPR005135">
    <property type="entry name" value="Endo/exonuclease/phosphatase"/>
</dbReference>
<feature type="domain" description="Endonuclease/exonuclease/phosphatase" evidence="1">
    <location>
        <begin position="72"/>
        <end position="143"/>
    </location>
</feature>
<dbReference type="GO" id="GO:0031012">
    <property type="term" value="C:extracellular matrix"/>
    <property type="evidence" value="ECO:0007669"/>
    <property type="project" value="TreeGrafter"/>
</dbReference>
<dbReference type="InParanoid" id="A0A1X7UGR0"/>
<organism evidence="2">
    <name type="scientific">Amphimedon queenslandica</name>
    <name type="common">Sponge</name>
    <dbReference type="NCBI Taxonomy" id="400682"/>
    <lineage>
        <taxon>Eukaryota</taxon>
        <taxon>Metazoa</taxon>
        <taxon>Porifera</taxon>
        <taxon>Demospongiae</taxon>
        <taxon>Heteroscleromorpha</taxon>
        <taxon>Haplosclerida</taxon>
        <taxon>Niphatidae</taxon>
        <taxon>Amphimedon</taxon>
    </lineage>
</organism>
<accession>A0A1X7UGR0</accession>
<evidence type="ECO:0000259" key="1">
    <source>
        <dbReference type="Pfam" id="PF14529"/>
    </source>
</evidence>
<dbReference type="GO" id="GO:0003824">
    <property type="term" value="F:catalytic activity"/>
    <property type="evidence" value="ECO:0007669"/>
    <property type="project" value="InterPro"/>
</dbReference>
<dbReference type="PANTHER" id="PTHR33395">
    <property type="entry name" value="TRANSCRIPTASE, PUTATIVE-RELATED-RELATED"/>
    <property type="match status" value="1"/>
</dbReference>
<sequence>FHIIALTETWCHPNVSDKEILPVNYTVYRNDRDSRGGGVLLAISDSICSKQIESPHSECLIVKVYTYQPFILCLVYAPPTSDSTYFSSLLDYIAPFATLSDTVILGDFNCPDINWASLTATNSSSQLLCDFVFQYDLCQIVEQPTH</sequence>
<dbReference type="EnsemblMetazoa" id="Aqu2.1.27144_001">
    <property type="protein sequence ID" value="Aqu2.1.27144_001"/>
    <property type="gene ID" value="Aqu2.1.27144"/>
</dbReference>
<dbReference type="OrthoDB" id="6781220at2759"/>
<name>A0A1X7UGR0_AMPQE</name>
<protein>
    <recommendedName>
        <fullName evidence="1">Endonuclease/exonuclease/phosphatase domain-containing protein</fullName>
    </recommendedName>
</protein>
<reference evidence="2" key="1">
    <citation type="submission" date="2017-05" db="UniProtKB">
        <authorList>
            <consortium name="EnsemblMetazoa"/>
        </authorList>
    </citation>
    <scope>IDENTIFICATION</scope>
</reference>
<dbReference type="Pfam" id="PF14529">
    <property type="entry name" value="Exo_endo_phos_2"/>
    <property type="match status" value="1"/>
</dbReference>
<dbReference type="InterPro" id="IPR036691">
    <property type="entry name" value="Endo/exonu/phosph_ase_sf"/>
</dbReference>
<evidence type="ECO:0000313" key="2">
    <source>
        <dbReference type="EnsemblMetazoa" id="Aqu2.1.27144_001"/>
    </source>
</evidence>